<proteinExistence type="predicted"/>
<protein>
    <submittedName>
        <fullName evidence="1">Uncharacterized protein</fullName>
    </submittedName>
</protein>
<evidence type="ECO:0000313" key="2">
    <source>
        <dbReference type="Proteomes" id="UP000798662"/>
    </source>
</evidence>
<name>A0ACC3C8G6_PYRYE</name>
<dbReference type="Proteomes" id="UP000798662">
    <property type="component" value="Chromosome 2"/>
</dbReference>
<gene>
    <name evidence="1" type="ORF">I4F81_008995</name>
</gene>
<reference evidence="1" key="1">
    <citation type="submission" date="2019-11" db="EMBL/GenBank/DDBJ databases">
        <title>Nori genome reveals adaptations in red seaweeds to the harsh intertidal environment.</title>
        <authorList>
            <person name="Wang D."/>
            <person name="Mao Y."/>
        </authorList>
    </citation>
    <scope>NUCLEOTIDE SEQUENCE</scope>
    <source>
        <tissue evidence="1">Gametophyte</tissue>
    </source>
</reference>
<comment type="caution">
    <text evidence="1">The sequence shown here is derived from an EMBL/GenBank/DDBJ whole genome shotgun (WGS) entry which is preliminary data.</text>
</comment>
<dbReference type="EMBL" id="CM020619">
    <property type="protein sequence ID" value="KAK1866477.1"/>
    <property type="molecule type" value="Genomic_DNA"/>
</dbReference>
<organism evidence="1 2">
    <name type="scientific">Pyropia yezoensis</name>
    <name type="common">Susabi-nori</name>
    <name type="synonym">Porphyra yezoensis</name>
    <dbReference type="NCBI Taxonomy" id="2788"/>
    <lineage>
        <taxon>Eukaryota</taxon>
        <taxon>Rhodophyta</taxon>
        <taxon>Bangiophyceae</taxon>
        <taxon>Bangiales</taxon>
        <taxon>Bangiaceae</taxon>
        <taxon>Pyropia</taxon>
    </lineage>
</organism>
<evidence type="ECO:0000313" key="1">
    <source>
        <dbReference type="EMBL" id="KAK1866477.1"/>
    </source>
</evidence>
<sequence length="620" mass="63841">MASLSSQGEAVARAMQASFIGAAPGLAAQAPGAVRAAAVTAAAAGEAILAARESGVDVDAAAAPPSPADSTVISKKPRKERVPITIAVKKQICRLRSQGRAWSSVLASLPTGVSKKAARKVYRARQEWLAMPDDDATGMRTVVRKGHYAGVDDRLRAWLAAIEQLEHKTVPISFGLLQAKAVEIGRALKLDDFRASRGYLRGFLSRTGIKSVKLHTGRTPPVPYLDQANAWMDATRFQKWFDRLFVPGTVEGCPRRVALISDDASSHGSEVGHPRVEFIFLPPNSTARNQPINAGIIAAIKRGYRRRFLWRTVTALGDAMSAAVDEVLPAGLSQPVAPARGVAGAASGRDAQAAGQGGAPAGGVGATPAPASVSTAPAPAADAPASAEAVPAYEDAVVVAARATAASVSAWTAAAPTTADSVIVAGPASAAAVPVSADVTILAGGALPAAACGGPSFLTPRDEYAQALDDQEIAGVVARPRGRPAGWGSGLLAGGAANLMDVAIMVKDAWEELTSSAISHCWAKADVLGAVHNVDLLRLHGEYRRSFRSVSDDVDVMLELMRGTSLGSEALSGLDDAAQRSVLEEWMEIADRPAGVVGAADAVVQDLGTAGPDVAESADS</sequence>
<accession>A0ACC3C8G6</accession>
<keyword evidence="2" id="KW-1185">Reference proteome</keyword>